<comment type="caution">
    <text evidence="2">The sequence shown here is derived from an EMBL/GenBank/DDBJ whole genome shotgun (WGS) entry which is preliminary data.</text>
</comment>
<organism evidence="2 3">
    <name type="scientific">candidate division WWE3 bacterium CG_4_10_14_0_2_um_filter_41_14</name>
    <dbReference type="NCBI Taxonomy" id="1975072"/>
    <lineage>
        <taxon>Bacteria</taxon>
        <taxon>Katanobacteria</taxon>
    </lineage>
</organism>
<keyword evidence="1" id="KW-0472">Membrane</keyword>
<reference evidence="3" key="1">
    <citation type="submission" date="2017-09" db="EMBL/GenBank/DDBJ databases">
        <title>Depth-based differentiation of microbial function through sediment-hosted aquifers and enrichment of novel symbionts in the deep terrestrial subsurface.</title>
        <authorList>
            <person name="Probst A.J."/>
            <person name="Ladd B."/>
            <person name="Jarett J.K."/>
            <person name="Geller-Mcgrath D.E."/>
            <person name="Sieber C.M.K."/>
            <person name="Emerson J.B."/>
            <person name="Anantharaman K."/>
            <person name="Thomas B.C."/>
            <person name="Malmstrom R."/>
            <person name="Stieglmeier M."/>
            <person name="Klingl A."/>
            <person name="Woyke T."/>
            <person name="Ryan C.M."/>
            <person name="Banfield J.F."/>
        </authorList>
    </citation>
    <scope>NUCLEOTIDE SEQUENCE [LARGE SCALE GENOMIC DNA]</scope>
</reference>
<evidence type="ECO:0000256" key="1">
    <source>
        <dbReference type="SAM" id="Phobius"/>
    </source>
</evidence>
<feature type="transmembrane region" description="Helical" evidence="1">
    <location>
        <begin position="55"/>
        <end position="75"/>
    </location>
</feature>
<gene>
    <name evidence="2" type="ORF">COY32_02425</name>
</gene>
<protein>
    <submittedName>
        <fullName evidence="2">Uncharacterized protein</fullName>
    </submittedName>
</protein>
<accession>A0A2M7TJY7</accession>
<dbReference type="AlphaFoldDB" id="A0A2M7TJY7"/>
<keyword evidence="1" id="KW-1133">Transmembrane helix</keyword>
<name>A0A2M7TJY7_UNCKA</name>
<feature type="transmembrane region" description="Helical" evidence="1">
    <location>
        <begin position="32"/>
        <end position="49"/>
    </location>
</feature>
<evidence type="ECO:0000313" key="3">
    <source>
        <dbReference type="Proteomes" id="UP000228920"/>
    </source>
</evidence>
<dbReference type="EMBL" id="PFNL01000068">
    <property type="protein sequence ID" value="PIZ47019.1"/>
    <property type="molecule type" value="Genomic_DNA"/>
</dbReference>
<keyword evidence="1" id="KW-0812">Transmembrane</keyword>
<sequence length="85" mass="10057">MDELTNRVTALEERNRRVELNKSWETSTTRKFFVALFTYLSIVLYFLVIDVERPFINAVVPTAGFLLSTLSLPYIRIVWERMVKK</sequence>
<proteinExistence type="predicted"/>
<evidence type="ECO:0000313" key="2">
    <source>
        <dbReference type="EMBL" id="PIZ47019.1"/>
    </source>
</evidence>
<dbReference type="Proteomes" id="UP000228920">
    <property type="component" value="Unassembled WGS sequence"/>
</dbReference>